<organism evidence="1 2">
    <name type="scientific">Pseudomonas lini</name>
    <dbReference type="NCBI Taxonomy" id="163011"/>
    <lineage>
        <taxon>Bacteria</taxon>
        <taxon>Pseudomonadati</taxon>
        <taxon>Pseudomonadota</taxon>
        <taxon>Gammaproteobacteria</taxon>
        <taxon>Pseudomonadales</taxon>
        <taxon>Pseudomonadaceae</taxon>
        <taxon>Pseudomonas</taxon>
    </lineage>
</organism>
<accession>A0A423IDM0</accession>
<dbReference type="AlphaFoldDB" id="A0A423IDM0"/>
<reference evidence="1 2" key="1">
    <citation type="submission" date="2016-10" db="EMBL/GenBank/DDBJ databases">
        <title>Comparative genome analysis of multiple Pseudomonas spp. focuses on biocontrol and plant growth promoting traits.</title>
        <authorList>
            <person name="Tao X.-Y."/>
            <person name="Taylor C.G."/>
        </authorList>
    </citation>
    <scope>NUCLEOTIDE SEQUENCE [LARGE SCALE GENOMIC DNA]</scope>
    <source>
        <strain evidence="1 2">48C10</strain>
    </source>
</reference>
<sequence length="99" mass="11303">MNFKTTVMPGVRAFASTMRVKLCRERLLTTRPSAPFSAPSAHAKAQPRANWRVCPTTGRLQQRWSFDESQDPPSRRIARLFQQASLMLGLYRGAHFQLI</sequence>
<dbReference type="Proteomes" id="UP000284168">
    <property type="component" value="Unassembled WGS sequence"/>
</dbReference>
<gene>
    <name evidence="1" type="ORF">BK663_23055</name>
</gene>
<name>A0A423IDM0_9PSED</name>
<comment type="caution">
    <text evidence="1">The sequence shown here is derived from an EMBL/GenBank/DDBJ whole genome shotgun (WGS) entry which is preliminary data.</text>
</comment>
<protein>
    <submittedName>
        <fullName evidence="1">Uncharacterized protein</fullName>
    </submittedName>
</protein>
<evidence type="ECO:0000313" key="2">
    <source>
        <dbReference type="Proteomes" id="UP000284168"/>
    </source>
</evidence>
<proteinExistence type="predicted"/>
<dbReference type="RefSeq" id="WP_123722237.1">
    <property type="nucleotide sequence ID" value="NZ_MOBN01000040.1"/>
</dbReference>
<dbReference type="EMBL" id="MOBN01000040">
    <property type="protein sequence ID" value="RON23608.1"/>
    <property type="molecule type" value="Genomic_DNA"/>
</dbReference>
<evidence type="ECO:0000313" key="1">
    <source>
        <dbReference type="EMBL" id="RON23608.1"/>
    </source>
</evidence>